<dbReference type="Proteomes" id="UP000001947">
    <property type="component" value="Chromosome"/>
</dbReference>
<dbReference type="AlphaFoldDB" id="Q21DS5"/>
<name>Q21DS5_SACD2</name>
<dbReference type="eggNOG" id="ENOG502ZCWN">
    <property type="taxonomic scope" value="Bacteria"/>
</dbReference>
<sequence length="189" mass="21466">MSLTPKSVSTFSVIFLFYLLVSSCAKESSQPSPSSPYTQYTNKDISVSYPAHWVFRYDKTPGLYSNREILVNISELGTFTIHLHLTDNPHLLDALNLHDYTERAIHGLGLIDSPLIIKLEQKPIKIHNYKGYRVSWTDTFMGEDNYELTILEYTANKNKVFVVFNAGNSTIAEVNENIENIVSRLSINS</sequence>
<dbReference type="HOGENOM" id="CLU_1433531_0_0_6"/>
<dbReference type="RefSeq" id="WP_011470369.1">
    <property type="nucleotide sequence ID" value="NC_007912.1"/>
</dbReference>
<evidence type="ECO:0008006" key="3">
    <source>
        <dbReference type="Google" id="ProtNLM"/>
    </source>
</evidence>
<protein>
    <recommendedName>
        <fullName evidence="3">Lipoprotein</fullName>
    </recommendedName>
</protein>
<gene>
    <name evidence="1" type="ordered locus">Sde_3899</name>
</gene>
<dbReference type="GeneID" id="98615494"/>
<evidence type="ECO:0000313" key="2">
    <source>
        <dbReference type="Proteomes" id="UP000001947"/>
    </source>
</evidence>
<keyword evidence="2" id="KW-1185">Reference proteome</keyword>
<dbReference type="KEGG" id="sde:Sde_3899"/>
<evidence type="ECO:0000313" key="1">
    <source>
        <dbReference type="EMBL" id="ABD83154.1"/>
    </source>
</evidence>
<dbReference type="PROSITE" id="PS51257">
    <property type="entry name" value="PROKAR_LIPOPROTEIN"/>
    <property type="match status" value="1"/>
</dbReference>
<proteinExistence type="predicted"/>
<accession>Q21DS5</accession>
<reference evidence="1 2" key="1">
    <citation type="journal article" date="2008" name="PLoS Genet.">
        <title>Complete genome sequence of the complex carbohydrate-degrading marine bacterium, Saccharophagus degradans strain 2-40 T.</title>
        <authorList>
            <person name="Weiner R.M."/>
            <person name="Taylor L.E.II."/>
            <person name="Henrissat B."/>
            <person name="Hauser L."/>
            <person name="Land M."/>
            <person name="Coutinho P.M."/>
            <person name="Rancurel C."/>
            <person name="Saunders E.H."/>
            <person name="Longmire A.G."/>
            <person name="Zhang H."/>
            <person name="Bayer E.A."/>
            <person name="Gilbert H.J."/>
            <person name="Larimer F."/>
            <person name="Zhulin I.B."/>
            <person name="Ekborg N.A."/>
            <person name="Lamed R."/>
            <person name="Richardson P.M."/>
            <person name="Borovok I."/>
            <person name="Hutcheson S."/>
        </authorList>
    </citation>
    <scope>NUCLEOTIDE SEQUENCE [LARGE SCALE GENOMIC DNA]</scope>
    <source>
        <strain evidence="2">2-40 / ATCC 43961 / DSM 17024</strain>
    </source>
</reference>
<organism evidence="1 2">
    <name type="scientific">Saccharophagus degradans (strain 2-40 / ATCC 43961 / DSM 17024)</name>
    <dbReference type="NCBI Taxonomy" id="203122"/>
    <lineage>
        <taxon>Bacteria</taxon>
        <taxon>Pseudomonadati</taxon>
        <taxon>Pseudomonadota</taxon>
        <taxon>Gammaproteobacteria</taxon>
        <taxon>Cellvibrionales</taxon>
        <taxon>Cellvibrionaceae</taxon>
        <taxon>Saccharophagus</taxon>
    </lineage>
</organism>
<dbReference type="EMBL" id="CP000282">
    <property type="protein sequence ID" value="ABD83154.1"/>
    <property type="molecule type" value="Genomic_DNA"/>
</dbReference>